<dbReference type="AlphaFoldDB" id="A0A504JDF5"/>
<evidence type="ECO:0000313" key="2">
    <source>
        <dbReference type="Proteomes" id="UP000315540"/>
    </source>
</evidence>
<dbReference type="OrthoDB" id="1144359at2"/>
<dbReference type="Proteomes" id="UP000315540">
    <property type="component" value="Unassembled WGS sequence"/>
</dbReference>
<proteinExistence type="predicted"/>
<name>A0A504JDF5_9FLAO</name>
<evidence type="ECO:0008006" key="3">
    <source>
        <dbReference type="Google" id="ProtNLM"/>
    </source>
</evidence>
<dbReference type="EMBL" id="VFWZ01000001">
    <property type="protein sequence ID" value="TPN88744.1"/>
    <property type="molecule type" value="Genomic_DNA"/>
</dbReference>
<dbReference type="RefSeq" id="WP_140588544.1">
    <property type="nucleotide sequence ID" value="NZ_VFWZ01000001.1"/>
</dbReference>
<accession>A0A504JDF5</accession>
<sequence>MLKPLTKNHCIKKYDLDICKLFFYTNYLIIEVKEGVCFDHEKAKKISELTKLHFGDSPFGYISHRINSYSINPTDYLKIREVFPYLKAFAVVTYTPIQESNVKFENLFYYGKMMIFNDLNLAEYWVEEQF</sequence>
<gene>
    <name evidence="1" type="ORF">FHK87_00585</name>
</gene>
<evidence type="ECO:0000313" key="1">
    <source>
        <dbReference type="EMBL" id="TPN88744.1"/>
    </source>
</evidence>
<organism evidence="1 2">
    <name type="scientific">Aquimarina algicola</name>
    <dbReference type="NCBI Taxonomy" id="2589995"/>
    <lineage>
        <taxon>Bacteria</taxon>
        <taxon>Pseudomonadati</taxon>
        <taxon>Bacteroidota</taxon>
        <taxon>Flavobacteriia</taxon>
        <taxon>Flavobacteriales</taxon>
        <taxon>Flavobacteriaceae</taxon>
        <taxon>Aquimarina</taxon>
    </lineage>
</organism>
<protein>
    <recommendedName>
        <fullName evidence="3">STAS/SEC14 domain-containing protein</fullName>
    </recommendedName>
</protein>
<comment type="caution">
    <text evidence="1">The sequence shown here is derived from an EMBL/GenBank/DDBJ whole genome shotgun (WGS) entry which is preliminary data.</text>
</comment>
<reference evidence="1 2" key="1">
    <citation type="submission" date="2019-06" db="EMBL/GenBank/DDBJ databases">
        <authorList>
            <person name="Meng X."/>
        </authorList>
    </citation>
    <scope>NUCLEOTIDE SEQUENCE [LARGE SCALE GENOMIC DNA]</scope>
    <source>
        <strain evidence="1 2">M625</strain>
    </source>
</reference>
<keyword evidence="2" id="KW-1185">Reference proteome</keyword>